<feature type="region of interest" description="Disordered" evidence="6">
    <location>
        <begin position="44"/>
        <end position="70"/>
    </location>
</feature>
<dbReference type="GO" id="GO:0005634">
    <property type="term" value="C:nucleus"/>
    <property type="evidence" value="ECO:0007669"/>
    <property type="project" value="UniProtKB-SubCell"/>
</dbReference>
<keyword evidence="5" id="KW-0539">Nucleus</keyword>
<evidence type="ECO:0000256" key="3">
    <source>
        <dbReference type="ARBA" id="ARBA00022771"/>
    </source>
</evidence>
<dbReference type="Proteomes" id="UP000708208">
    <property type="component" value="Unassembled WGS sequence"/>
</dbReference>
<dbReference type="EMBL" id="CAJVCH010014251">
    <property type="protein sequence ID" value="CAG7677815.1"/>
    <property type="molecule type" value="Genomic_DNA"/>
</dbReference>
<evidence type="ECO:0000313" key="8">
    <source>
        <dbReference type="Proteomes" id="UP000708208"/>
    </source>
</evidence>
<accession>A0A8J2JF67</accession>
<organism evidence="7 8">
    <name type="scientific">Allacma fusca</name>
    <dbReference type="NCBI Taxonomy" id="39272"/>
    <lineage>
        <taxon>Eukaryota</taxon>
        <taxon>Metazoa</taxon>
        <taxon>Ecdysozoa</taxon>
        <taxon>Arthropoda</taxon>
        <taxon>Hexapoda</taxon>
        <taxon>Collembola</taxon>
        <taxon>Symphypleona</taxon>
        <taxon>Sminthuridae</taxon>
        <taxon>Allacma</taxon>
    </lineage>
</organism>
<comment type="caution">
    <text evidence="7">The sequence shown here is derived from an EMBL/GenBank/DDBJ whole genome shotgun (WGS) entry which is preliminary data.</text>
</comment>
<gene>
    <name evidence="7" type="ORF">AFUS01_LOCUS2501</name>
</gene>
<dbReference type="GO" id="GO:0008270">
    <property type="term" value="F:zinc ion binding"/>
    <property type="evidence" value="ECO:0007669"/>
    <property type="project" value="UniProtKB-KW"/>
</dbReference>
<comment type="subcellular location">
    <subcellularLocation>
        <location evidence="1">Nucleus</location>
    </subcellularLocation>
</comment>
<reference evidence="7" key="1">
    <citation type="submission" date="2021-06" db="EMBL/GenBank/DDBJ databases">
        <authorList>
            <person name="Hodson N. C."/>
            <person name="Mongue J. A."/>
            <person name="Jaron S. K."/>
        </authorList>
    </citation>
    <scope>NUCLEOTIDE SEQUENCE</scope>
</reference>
<dbReference type="InterPro" id="IPR052035">
    <property type="entry name" value="ZnF_BED_domain_contain"/>
</dbReference>
<keyword evidence="3" id="KW-0863">Zinc-finger</keyword>
<evidence type="ECO:0008006" key="9">
    <source>
        <dbReference type="Google" id="ProtNLM"/>
    </source>
</evidence>
<dbReference type="PANTHER" id="PTHR46481">
    <property type="entry name" value="ZINC FINGER BED DOMAIN-CONTAINING PROTEIN 4"/>
    <property type="match status" value="1"/>
</dbReference>
<evidence type="ECO:0000256" key="4">
    <source>
        <dbReference type="ARBA" id="ARBA00022833"/>
    </source>
</evidence>
<evidence type="ECO:0000256" key="2">
    <source>
        <dbReference type="ARBA" id="ARBA00022723"/>
    </source>
</evidence>
<sequence>MRKVMATFEISPNQVWRSITDGASNMVCIHRIDQQTFCQLESRDDRADDADITEENPGNSSDDEEVDTRDSANIGVDEDIDIGRVTMIMFVGVYYKLPSKNLVSKFSRSAKLTGDLVKQAGVGLVSFCEVRWNYVYLVLHRLLRVKPVINSILLEHGKSKYLLSDEEWERIREIAEFMKPFHDYTNMMSTEKEAVSSEVIVAILSMYYHLDKYDTNVVFKDVANNIKQALKQNISKWFHDTQHDFEGTYITATLLDPRYRMILPPSQQIAAKKHLLKEFKIWNSGEGEYASAVEEQPSPHSHALPTSKFPLIQEMKEALLKMQASAGSPSTSAFELELEKYLSNSSYDNTSENSDAFEF</sequence>
<keyword evidence="4" id="KW-0862">Zinc</keyword>
<protein>
    <recommendedName>
        <fullName evidence="9">hAT-like transposase RNase-H fold domain-containing protein</fullName>
    </recommendedName>
</protein>
<proteinExistence type="predicted"/>
<keyword evidence="2" id="KW-0479">Metal-binding</keyword>
<evidence type="ECO:0000256" key="5">
    <source>
        <dbReference type="ARBA" id="ARBA00023242"/>
    </source>
</evidence>
<keyword evidence="8" id="KW-1185">Reference proteome</keyword>
<name>A0A8J2JF67_9HEXA</name>
<dbReference type="PANTHER" id="PTHR46481:SF10">
    <property type="entry name" value="ZINC FINGER BED DOMAIN-CONTAINING PROTEIN 39"/>
    <property type="match status" value="1"/>
</dbReference>
<evidence type="ECO:0000256" key="6">
    <source>
        <dbReference type="SAM" id="MobiDB-lite"/>
    </source>
</evidence>
<feature type="non-terminal residue" evidence="7">
    <location>
        <position position="1"/>
    </location>
</feature>
<dbReference type="AlphaFoldDB" id="A0A8J2JF67"/>
<evidence type="ECO:0000256" key="1">
    <source>
        <dbReference type="ARBA" id="ARBA00004123"/>
    </source>
</evidence>
<dbReference type="OrthoDB" id="5839926at2759"/>
<evidence type="ECO:0000313" key="7">
    <source>
        <dbReference type="EMBL" id="CAG7677815.1"/>
    </source>
</evidence>